<dbReference type="Pfam" id="PF13649">
    <property type="entry name" value="Methyltransf_25"/>
    <property type="match status" value="1"/>
</dbReference>
<gene>
    <name evidence="4" type="ORF">ACFFJ2_01995</name>
</gene>
<dbReference type="RefSeq" id="WP_261519988.1">
    <property type="nucleotide sequence ID" value="NZ_JAODNW010000008.1"/>
</dbReference>
<dbReference type="GO" id="GO:0032259">
    <property type="term" value="P:methylation"/>
    <property type="evidence" value="ECO:0007669"/>
    <property type="project" value="UniProtKB-KW"/>
</dbReference>
<evidence type="ECO:0000256" key="1">
    <source>
        <dbReference type="ARBA" id="ARBA00022603"/>
    </source>
</evidence>
<keyword evidence="2 4" id="KW-0808">Transferase</keyword>
<dbReference type="Proteomes" id="UP001589755">
    <property type="component" value="Unassembled WGS sequence"/>
</dbReference>
<evidence type="ECO:0000256" key="2">
    <source>
        <dbReference type="ARBA" id="ARBA00022679"/>
    </source>
</evidence>
<dbReference type="PANTHER" id="PTHR43861">
    <property type="entry name" value="TRANS-ACONITATE 2-METHYLTRANSFERASE-RELATED"/>
    <property type="match status" value="1"/>
</dbReference>
<dbReference type="InterPro" id="IPR041698">
    <property type="entry name" value="Methyltransf_25"/>
</dbReference>
<keyword evidence="1 4" id="KW-0489">Methyltransferase</keyword>
<dbReference type="InterPro" id="IPR029063">
    <property type="entry name" value="SAM-dependent_MTases_sf"/>
</dbReference>
<accession>A0ABV6D3H7</accession>
<feature type="domain" description="Methyltransferase" evidence="3">
    <location>
        <begin position="45"/>
        <end position="138"/>
    </location>
</feature>
<dbReference type="EMBL" id="JBHLXD010000002">
    <property type="protein sequence ID" value="MFC0207168.1"/>
    <property type="molecule type" value="Genomic_DNA"/>
</dbReference>
<dbReference type="Gene3D" id="3.40.50.150">
    <property type="entry name" value="Vaccinia Virus protein VP39"/>
    <property type="match status" value="1"/>
</dbReference>
<evidence type="ECO:0000259" key="3">
    <source>
        <dbReference type="Pfam" id="PF13649"/>
    </source>
</evidence>
<dbReference type="GO" id="GO:0008168">
    <property type="term" value="F:methyltransferase activity"/>
    <property type="evidence" value="ECO:0007669"/>
    <property type="project" value="UniProtKB-KW"/>
</dbReference>
<reference evidence="4 5" key="1">
    <citation type="submission" date="2024-09" db="EMBL/GenBank/DDBJ databases">
        <authorList>
            <person name="Sun Q."/>
            <person name="Mori K."/>
        </authorList>
    </citation>
    <scope>NUCLEOTIDE SEQUENCE [LARGE SCALE GENOMIC DNA]</scope>
    <source>
        <strain evidence="4 5">CCM 8543</strain>
    </source>
</reference>
<comment type="caution">
    <text evidence="4">The sequence shown here is derived from an EMBL/GenBank/DDBJ whole genome shotgun (WGS) entry which is preliminary data.</text>
</comment>
<name>A0ABV6D3H7_9HYPH</name>
<organism evidence="4 5">
    <name type="scientific">Chelativorans intermedius</name>
    <dbReference type="NCBI Taxonomy" id="515947"/>
    <lineage>
        <taxon>Bacteria</taxon>
        <taxon>Pseudomonadati</taxon>
        <taxon>Pseudomonadota</taxon>
        <taxon>Alphaproteobacteria</taxon>
        <taxon>Hyphomicrobiales</taxon>
        <taxon>Phyllobacteriaceae</taxon>
        <taxon>Chelativorans</taxon>
    </lineage>
</organism>
<dbReference type="CDD" id="cd02440">
    <property type="entry name" value="AdoMet_MTases"/>
    <property type="match status" value="1"/>
</dbReference>
<protein>
    <submittedName>
        <fullName evidence="4">Class I SAM-dependent methyltransferase</fullName>
        <ecNumber evidence="4">2.1.1.-</ecNumber>
    </submittedName>
</protein>
<dbReference type="SUPFAM" id="SSF53335">
    <property type="entry name" value="S-adenosyl-L-methionine-dependent methyltransferases"/>
    <property type="match status" value="1"/>
</dbReference>
<evidence type="ECO:0000313" key="4">
    <source>
        <dbReference type="EMBL" id="MFC0207168.1"/>
    </source>
</evidence>
<keyword evidence="5" id="KW-1185">Reference proteome</keyword>
<proteinExistence type="predicted"/>
<evidence type="ECO:0000313" key="5">
    <source>
        <dbReference type="Proteomes" id="UP001589755"/>
    </source>
</evidence>
<sequence length="250" mass="27888">MPTENALQFNDLAAMYEDMAQWPFRRDIEIPSVMEVLGDVRGKAVLDFGCGTGMYARWLKQRGAGRTVGYDPTEGMLNYARRRAEKEGFDIAFTARLGPELAGQFDIVLSVYVLPYASTWAELQAMCGEMVGLLRPGGRLVALPVHPRYEPAPGYYSHYGFRLIAENPQAPYRDGGAIRLELDHGGYQGAVTAWYWSAETLEKALREAGLRTVHWHDPHSPAHPDPQTAPKVLRAYLEKPHAAIVEGERG</sequence>
<dbReference type="EC" id="2.1.1.-" evidence="4"/>
<dbReference type="PANTHER" id="PTHR43861:SF1">
    <property type="entry name" value="TRANS-ACONITATE 2-METHYLTRANSFERASE"/>
    <property type="match status" value="1"/>
</dbReference>